<dbReference type="InterPro" id="IPR032867">
    <property type="entry name" value="DYW_dom"/>
</dbReference>
<dbReference type="GO" id="GO:0099402">
    <property type="term" value="P:plant organ development"/>
    <property type="evidence" value="ECO:0007669"/>
    <property type="project" value="UniProtKB-ARBA"/>
</dbReference>
<feature type="repeat" description="PPR" evidence="2">
    <location>
        <begin position="582"/>
        <end position="616"/>
    </location>
</feature>
<feature type="repeat" description="PPR" evidence="2">
    <location>
        <begin position="274"/>
        <end position="308"/>
    </location>
</feature>
<dbReference type="Proteomes" id="UP000230069">
    <property type="component" value="Unassembled WGS sequence"/>
</dbReference>
<dbReference type="AlphaFoldDB" id="A0A2G5E415"/>
<dbReference type="PROSITE" id="PS51375">
    <property type="entry name" value="PPR"/>
    <property type="match status" value="9"/>
</dbReference>
<dbReference type="EMBL" id="KZ305030">
    <property type="protein sequence ID" value="PIA50505.1"/>
    <property type="molecule type" value="Genomic_DNA"/>
</dbReference>
<dbReference type="Gene3D" id="1.25.40.10">
    <property type="entry name" value="Tetratricopeptide repeat domain"/>
    <property type="match status" value="5"/>
</dbReference>
<dbReference type="FunFam" id="1.25.40.10:FF:000073">
    <property type="entry name" value="Pentatricopeptide repeat-containing protein chloroplastic"/>
    <property type="match status" value="1"/>
</dbReference>
<dbReference type="NCBIfam" id="TIGR00756">
    <property type="entry name" value="PPR"/>
    <property type="match status" value="9"/>
</dbReference>
<dbReference type="STRING" id="218851.A0A2G5E415"/>
<feature type="repeat" description="PPR" evidence="2">
    <location>
        <begin position="138"/>
        <end position="172"/>
    </location>
</feature>
<keyword evidence="6" id="KW-1185">Reference proteome</keyword>
<evidence type="ECO:0000256" key="2">
    <source>
        <dbReference type="PROSITE-ProRule" id="PRU00708"/>
    </source>
</evidence>
<feature type="repeat" description="PPR" evidence="2">
    <location>
        <begin position="481"/>
        <end position="515"/>
    </location>
</feature>
<dbReference type="InterPro" id="IPR046960">
    <property type="entry name" value="PPR_At4g14850-like_plant"/>
</dbReference>
<organism evidence="5 6">
    <name type="scientific">Aquilegia coerulea</name>
    <name type="common">Rocky mountain columbine</name>
    <dbReference type="NCBI Taxonomy" id="218851"/>
    <lineage>
        <taxon>Eukaryota</taxon>
        <taxon>Viridiplantae</taxon>
        <taxon>Streptophyta</taxon>
        <taxon>Embryophyta</taxon>
        <taxon>Tracheophyta</taxon>
        <taxon>Spermatophyta</taxon>
        <taxon>Magnoliopsida</taxon>
        <taxon>Ranunculales</taxon>
        <taxon>Ranunculaceae</taxon>
        <taxon>Thalictroideae</taxon>
        <taxon>Aquilegia</taxon>
    </lineage>
</organism>
<name>A0A2G5E415_AQUCA</name>
<dbReference type="GO" id="GO:0009451">
    <property type="term" value="P:RNA modification"/>
    <property type="evidence" value="ECO:0007669"/>
    <property type="project" value="InterPro"/>
</dbReference>
<evidence type="ECO:0000313" key="6">
    <source>
        <dbReference type="Proteomes" id="UP000230069"/>
    </source>
</evidence>
<dbReference type="SUPFAM" id="SSF48452">
    <property type="entry name" value="TPR-like"/>
    <property type="match status" value="2"/>
</dbReference>
<feature type="domain" description="DYW" evidence="4">
    <location>
        <begin position="805"/>
        <end position="888"/>
    </location>
</feature>
<dbReference type="InParanoid" id="A0A2G5E415"/>
<gene>
    <name evidence="5" type="ORF">AQUCO_01300916v1</name>
</gene>
<dbReference type="Pfam" id="PF01535">
    <property type="entry name" value="PPR"/>
    <property type="match status" value="4"/>
</dbReference>
<proteinExistence type="predicted"/>
<keyword evidence="1" id="KW-0677">Repeat</keyword>
<dbReference type="FunFam" id="1.25.40.10:FF:000158">
    <property type="entry name" value="pentatricopeptide repeat-containing protein At2g33680"/>
    <property type="match status" value="1"/>
</dbReference>
<dbReference type="FunFam" id="1.25.40.10:FF:000380">
    <property type="entry name" value="Pentatricopeptide repeat-containing protein, chloroplastic"/>
    <property type="match status" value="1"/>
</dbReference>
<feature type="repeat" description="PPR" evidence="2">
    <location>
        <begin position="410"/>
        <end position="444"/>
    </location>
</feature>
<dbReference type="FunFam" id="1.25.40.10:FF:000393">
    <property type="entry name" value="Pentatricopeptide repeat-containing protein At1g20230"/>
    <property type="match status" value="1"/>
</dbReference>
<evidence type="ECO:0000256" key="3">
    <source>
        <dbReference type="SAM" id="MobiDB-lite"/>
    </source>
</evidence>
<feature type="region of interest" description="Disordered" evidence="3">
    <location>
        <begin position="12"/>
        <end position="31"/>
    </location>
</feature>
<feature type="repeat" description="PPR" evidence="2">
    <location>
        <begin position="309"/>
        <end position="343"/>
    </location>
</feature>
<dbReference type="InterPro" id="IPR002885">
    <property type="entry name" value="PPR_rpt"/>
</dbReference>
<dbReference type="Pfam" id="PF14432">
    <property type="entry name" value="DYW_deaminase"/>
    <property type="match status" value="1"/>
</dbReference>
<feature type="repeat" description="PPR" evidence="2">
    <location>
        <begin position="445"/>
        <end position="479"/>
    </location>
</feature>
<dbReference type="GO" id="GO:0008270">
    <property type="term" value="F:zinc ion binding"/>
    <property type="evidence" value="ECO:0007669"/>
    <property type="project" value="InterPro"/>
</dbReference>
<evidence type="ECO:0000256" key="1">
    <source>
        <dbReference type="ARBA" id="ARBA00022737"/>
    </source>
</evidence>
<accession>A0A2G5E415</accession>
<dbReference type="PANTHER" id="PTHR47926">
    <property type="entry name" value="PENTATRICOPEPTIDE REPEAT-CONTAINING PROTEIN"/>
    <property type="match status" value="1"/>
</dbReference>
<feature type="repeat" description="PPR" evidence="2">
    <location>
        <begin position="239"/>
        <end position="273"/>
    </location>
</feature>
<dbReference type="Pfam" id="PF13041">
    <property type="entry name" value="PPR_2"/>
    <property type="match status" value="4"/>
</dbReference>
<dbReference type="PANTHER" id="PTHR47926:SF369">
    <property type="entry name" value="DYW DOMAIN-CONTAINING PROTEIN"/>
    <property type="match status" value="1"/>
</dbReference>
<feature type="repeat" description="PPR" evidence="2">
    <location>
        <begin position="107"/>
        <end position="137"/>
    </location>
</feature>
<protein>
    <recommendedName>
        <fullName evidence="4">DYW domain-containing protein</fullName>
    </recommendedName>
</protein>
<sequence>MESSILSCKSILQNPNHPKQENHLQNPTKPTLSFNKKNPTLDELHLNHLCRNGQLKESINVLDTICKDGYKVTPNTFISLIQSCIDLNAIEQGRLLHNRIGLVDEINPFVETKLVSMYAKCGSLNEARKVFEQMSERNLFTWSAMIGGYTREQRWKEIIELFYLMMNEMISPDEFLLPKILQACSNVGDIVTGKMIHAFVVKRELNSCIPVGNSIVSMYAKCGKLSLARKFFEKMDKKDMVTWNSMISAYCQSGKSVEAVRLFDWMQDKGIEPGLITWNILIASYNQLGNCDLAIELMKKMEKRGINPDVFTWTSMISGCAQNKRTDQALELFNEMVVAGVKPNGVTIASAVSVCASLKALKKGMELHSVGIKLGSMGDVLLGNSLIEMYSKSGNLEAARKIFDMISEKDVFTWNSMINGYTQARYFGNAYDLFTRMHESNVKPNVITWNVMISGYIQNGEEDQAINIFQRMETDGRIKRNAASWNSLISGLLQNGLKNKAFQVFRRMQSCPIRPNSITLLSILPACSNLVAAKKVKELHGYAFRRRLERNISVANFFMDAYAKSGNMPSARTIFENLPSRDVISWNTLIAGYVLHGSPYVAMDLFERMRFVGPKPNRGTFASIILAYSLAGMVEQGNNVFSGMTNDYQITPGSDHYAAMLDLLGRSGRLGESVNFIEELNIDQDSAVWDALFTAGRVHGNIGLAVRAVERLFEIEPRNTLVYRLLLQLYALSGKSEDALILKRRKKRNKEDSSIGCSSIEIKNSVHTIMTGDRFLRNSDRIYSQIASIAEEIKIVLPGSHETQLNIDEEEKEEICGVHSEKLAISFALISSPYSSQSVRIIKNFRMCRDCHQTAKFISLKYGREIYLYDSKCFHYFKNGRCSCKDYW</sequence>
<evidence type="ECO:0000313" key="5">
    <source>
        <dbReference type="EMBL" id="PIA50505.1"/>
    </source>
</evidence>
<evidence type="ECO:0000259" key="4">
    <source>
        <dbReference type="Pfam" id="PF14432"/>
    </source>
</evidence>
<reference evidence="5 6" key="1">
    <citation type="submission" date="2017-09" db="EMBL/GenBank/DDBJ databases">
        <title>WGS assembly of Aquilegia coerulea Goldsmith.</title>
        <authorList>
            <person name="Hodges S."/>
            <person name="Kramer E."/>
            <person name="Nordborg M."/>
            <person name="Tomkins J."/>
            <person name="Borevitz J."/>
            <person name="Derieg N."/>
            <person name="Yan J."/>
            <person name="Mihaltcheva S."/>
            <person name="Hayes R.D."/>
            <person name="Rokhsar D."/>
        </authorList>
    </citation>
    <scope>NUCLEOTIDE SEQUENCE [LARGE SCALE GENOMIC DNA]</scope>
    <source>
        <strain evidence="6">cv. Goldsmith</strain>
    </source>
</reference>
<dbReference type="OrthoDB" id="185373at2759"/>
<dbReference type="InterPro" id="IPR011990">
    <property type="entry name" value="TPR-like_helical_dom_sf"/>
</dbReference>
<dbReference type="GO" id="GO:0003723">
    <property type="term" value="F:RNA binding"/>
    <property type="evidence" value="ECO:0007669"/>
    <property type="project" value="InterPro"/>
</dbReference>
<dbReference type="FunCoup" id="A0A2G5E415">
    <property type="interactions" value="1392"/>
</dbReference>